<dbReference type="InterPro" id="IPR032675">
    <property type="entry name" value="LRR_dom_sf"/>
</dbReference>
<feature type="compositionally biased region" description="Acidic residues" evidence="1">
    <location>
        <begin position="88"/>
        <end position="100"/>
    </location>
</feature>
<gene>
    <name evidence="2" type="ORF">FIBSPDRAFT_850475</name>
</gene>
<name>A0A166TG81_9AGAM</name>
<organism evidence="2 3">
    <name type="scientific">Athelia psychrophila</name>
    <dbReference type="NCBI Taxonomy" id="1759441"/>
    <lineage>
        <taxon>Eukaryota</taxon>
        <taxon>Fungi</taxon>
        <taxon>Dikarya</taxon>
        <taxon>Basidiomycota</taxon>
        <taxon>Agaricomycotina</taxon>
        <taxon>Agaricomycetes</taxon>
        <taxon>Agaricomycetidae</taxon>
        <taxon>Atheliales</taxon>
        <taxon>Atheliaceae</taxon>
        <taxon>Athelia</taxon>
    </lineage>
</organism>
<keyword evidence="3" id="KW-1185">Reference proteome</keyword>
<proteinExistence type="predicted"/>
<dbReference type="EMBL" id="KV417493">
    <property type="protein sequence ID" value="KZP30584.1"/>
    <property type="molecule type" value="Genomic_DNA"/>
</dbReference>
<feature type="non-terminal residue" evidence="2">
    <location>
        <position position="100"/>
    </location>
</feature>
<evidence type="ECO:0000313" key="3">
    <source>
        <dbReference type="Proteomes" id="UP000076532"/>
    </source>
</evidence>
<evidence type="ECO:0000256" key="1">
    <source>
        <dbReference type="SAM" id="MobiDB-lite"/>
    </source>
</evidence>
<dbReference type="Gene3D" id="3.80.10.10">
    <property type="entry name" value="Ribonuclease Inhibitor"/>
    <property type="match status" value="1"/>
</dbReference>
<accession>A0A166TG81</accession>
<protein>
    <submittedName>
        <fullName evidence="2">Uncharacterized protein</fullName>
    </submittedName>
</protein>
<dbReference type="SUPFAM" id="SSF52047">
    <property type="entry name" value="RNI-like"/>
    <property type="match status" value="1"/>
</dbReference>
<dbReference type="Proteomes" id="UP000076532">
    <property type="component" value="Unassembled WGS sequence"/>
</dbReference>
<reference evidence="2 3" key="1">
    <citation type="journal article" date="2016" name="Mol. Biol. Evol.">
        <title>Comparative Genomics of Early-Diverging Mushroom-Forming Fungi Provides Insights into the Origins of Lignocellulose Decay Capabilities.</title>
        <authorList>
            <person name="Nagy L.G."/>
            <person name="Riley R."/>
            <person name="Tritt A."/>
            <person name="Adam C."/>
            <person name="Daum C."/>
            <person name="Floudas D."/>
            <person name="Sun H."/>
            <person name="Yadav J.S."/>
            <person name="Pangilinan J."/>
            <person name="Larsson K.H."/>
            <person name="Matsuura K."/>
            <person name="Barry K."/>
            <person name="Labutti K."/>
            <person name="Kuo R."/>
            <person name="Ohm R.A."/>
            <person name="Bhattacharya S.S."/>
            <person name="Shirouzu T."/>
            <person name="Yoshinaga Y."/>
            <person name="Martin F.M."/>
            <person name="Grigoriev I.V."/>
            <person name="Hibbett D.S."/>
        </authorList>
    </citation>
    <scope>NUCLEOTIDE SEQUENCE [LARGE SCALE GENOMIC DNA]</scope>
    <source>
        <strain evidence="2 3">CBS 109695</strain>
    </source>
</reference>
<dbReference type="AlphaFoldDB" id="A0A166TG81"/>
<evidence type="ECO:0000313" key="2">
    <source>
        <dbReference type="EMBL" id="KZP30584.1"/>
    </source>
</evidence>
<feature type="region of interest" description="Disordered" evidence="1">
    <location>
        <begin position="78"/>
        <end position="100"/>
    </location>
</feature>
<dbReference type="OrthoDB" id="2894197at2759"/>
<sequence length="100" mass="11436">MCVELRLANTVFPHLTSLTLQDIEFDDEIFEAQLKPFLLSRLQQLHIDNCSGLPESFSTWLDPALGRWPNLKTLSLKGIHTQQGPGDDLWEEADEEEREG</sequence>